<feature type="domain" description="Fibronectin type-III" evidence="2">
    <location>
        <begin position="112"/>
        <end position="197"/>
    </location>
</feature>
<evidence type="ECO:0000256" key="1">
    <source>
        <dbReference type="SAM" id="MobiDB-lite"/>
    </source>
</evidence>
<gene>
    <name evidence="3" type="ORF">RIMI_LOCUS8337471</name>
</gene>
<sequence length="417" mass="44674">MSRASIAQSATLESAEDTGIDTEPNVVKNLMTGIITITSISVIWEKPDGNASSYEIQILGEPTFNKTVATTSNTIGGLTPGNYYTLLVTAVVGEYNVTGSSLEISVNTKPAIVKNLMTGIITTTSISLTWEEPVGNASSYEIQILGNPTFNKTVASTIFTLEGLTPGNYYTLLVTAMVGENNVSGNSSVISVYTSTATLSDAAAIPTMIRIAAASLFGRWRAVTQTALQRPTMPRPESRVVTSRCAFRLPGAHSQSREAQRRGQTAVGPATVTELKASIINSSTIYVSWLLPQGNRSSYLVDVIGDPPQSFTVLSESVIITNLHFGNQYTLRITAVAGNGLQGGNKELFILDTGVSVSKHENPKSSPLYTPTPPPPKPGQEDQQMEPQAPRISATMTYGIRYGWKKNLEGSNEKTQD</sequence>
<dbReference type="SUPFAM" id="SSF49265">
    <property type="entry name" value="Fibronectin type III"/>
    <property type="match status" value="2"/>
</dbReference>
<proteinExistence type="predicted"/>
<dbReference type="PROSITE" id="PS50853">
    <property type="entry name" value="FN3"/>
    <property type="match status" value="2"/>
</dbReference>
<dbReference type="InterPro" id="IPR003961">
    <property type="entry name" value="FN3_dom"/>
</dbReference>
<name>A0ABN9LG17_9NEOB</name>
<evidence type="ECO:0000313" key="3">
    <source>
        <dbReference type="EMBL" id="CAJ0940169.1"/>
    </source>
</evidence>
<dbReference type="Gene3D" id="2.60.40.10">
    <property type="entry name" value="Immunoglobulins"/>
    <property type="match status" value="3"/>
</dbReference>
<comment type="caution">
    <text evidence="3">The sequence shown here is derived from an EMBL/GenBank/DDBJ whole genome shotgun (WGS) entry which is preliminary data.</text>
</comment>
<evidence type="ECO:0000313" key="4">
    <source>
        <dbReference type="Proteomes" id="UP001176940"/>
    </source>
</evidence>
<organism evidence="3 4">
    <name type="scientific">Ranitomeya imitator</name>
    <name type="common">mimic poison frog</name>
    <dbReference type="NCBI Taxonomy" id="111125"/>
    <lineage>
        <taxon>Eukaryota</taxon>
        <taxon>Metazoa</taxon>
        <taxon>Chordata</taxon>
        <taxon>Craniata</taxon>
        <taxon>Vertebrata</taxon>
        <taxon>Euteleostomi</taxon>
        <taxon>Amphibia</taxon>
        <taxon>Batrachia</taxon>
        <taxon>Anura</taxon>
        <taxon>Neobatrachia</taxon>
        <taxon>Hyloidea</taxon>
        <taxon>Dendrobatidae</taxon>
        <taxon>Dendrobatinae</taxon>
        <taxon>Ranitomeya</taxon>
    </lineage>
</organism>
<dbReference type="Pfam" id="PF00041">
    <property type="entry name" value="fn3"/>
    <property type="match status" value="3"/>
</dbReference>
<feature type="domain" description="Fibronectin type-III" evidence="2">
    <location>
        <begin position="26"/>
        <end position="111"/>
    </location>
</feature>
<dbReference type="InterPro" id="IPR013783">
    <property type="entry name" value="Ig-like_fold"/>
</dbReference>
<dbReference type="EMBL" id="CAUEEQ010016468">
    <property type="protein sequence ID" value="CAJ0940169.1"/>
    <property type="molecule type" value="Genomic_DNA"/>
</dbReference>
<dbReference type="Proteomes" id="UP001176940">
    <property type="component" value="Unassembled WGS sequence"/>
</dbReference>
<dbReference type="InterPro" id="IPR036116">
    <property type="entry name" value="FN3_sf"/>
</dbReference>
<protein>
    <recommendedName>
        <fullName evidence="2">Fibronectin type-III domain-containing protein</fullName>
    </recommendedName>
</protein>
<dbReference type="SMART" id="SM00060">
    <property type="entry name" value="FN3"/>
    <property type="match status" value="3"/>
</dbReference>
<keyword evidence="4" id="KW-1185">Reference proteome</keyword>
<dbReference type="CDD" id="cd00063">
    <property type="entry name" value="FN3"/>
    <property type="match status" value="2"/>
</dbReference>
<reference evidence="3" key="1">
    <citation type="submission" date="2023-07" db="EMBL/GenBank/DDBJ databases">
        <authorList>
            <person name="Stuckert A."/>
        </authorList>
    </citation>
    <scope>NUCLEOTIDE SEQUENCE</scope>
</reference>
<dbReference type="InterPro" id="IPR050713">
    <property type="entry name" value="RTP_Phos/Ushers"/>
</dbReference>
<evidence type="ECO:0000259" key="2">
    <source>
        <dbReference type="PROSITE" id="PS50853"/>
    </source>
</evidence>
<dbReference type="PANTHER" id="PTHR46957:SF10">
    <property type="entry name" value="PROTEIN TYROSINE PHOSPHATASE, RECEPTOR TYPE, H"/>
    <property type="match status" value="1"/>
</dbReference>
<dbReference type="PANTHER" id="PTHR46957">
    <property type="entry name" value="CYTOKINE RECEPTOR"/>
    <property type="match status" value="1"/>
</dbReference>
<accession>A0ABN9LG17</accession>
<feature type="region of interest" description="Disordered" evidence="1">
    <location>
        <begin position="359"/>
        <end position="392"/>
    </location>
</feature>